<dbReference type="Proteomes" id="UP000215002">
    <property type="component" value="Chromosome"/>
</dbReference>
<gene>
    <name evidence="2" type="ORF">MuYL_4405</name>
</gene>
<dbReference type="EMBL" id="CP022743">
    <property type="protein sequence ID" value="ASU36290.1"/>
    <property type="molecule type" value="Genomic_DNA"/>
</dbReference>
<dbReference type="Gene3D" id="3.40.50.150">
    <property type="entry name" value="Vaccinia Virus protein VP39"/>
    <property type="match status" value="1"/>
</dbReference>
<dbReference type="RefSeq" id="WP_094572326.1">
    <property type="nucleotide sequence ID" value="NZ_CP022743.1"/>
</dbReference>
<dbReference type="PANTHER" id="PTHR36973">
    <property type="entry name" value="SLL1456 PROTEIN-RELATED"/>
    <property type="match status" value="1"/>
</dbReference>
<sequence length="254" mass="28585">MKSALKKLFNFFGYELRRIDPFPPGAPQRPVGSMNLLLEDLKARGLNCRSIMDVGAHTGSWSIMAKQIFPEAKFCLIEPQIEMEDNLKLFCSTSNNSTYFIAGAGPVTEKKHLTLWDDFAGSSFLPVEDEAHKAVGRQRMVSMIAIDEIIATNEFEVPELVKLDVQGYELEALKGAGRLFGKTEVFILEASLFSFSDVTGMPIFSEVMNFMLERDYLVYDFAGFSRRPLDGALGQCDICFVKRDGFLRSSNEWN</sequence>
<proteinExistence type="predicted"/>
<reference evidence="2 3" key="1">
    <citation type="submission" date="2017-08" db="EMBL/GenBank/DDBJ databases">
        <title>Complete genome sequence of Mucilaginibacter sp. strain BJC16-A31.</title>
        <authorList>
            <consortium name="Henan University of Science and Technology"/>
            <person name="You X."/>
        </authorList>
    </citation>
    <scope>NUCLEOTIDE SEQUENCE [LARGE SCALE GENOMIC DNA]</scope>
    <source>
        <strain evidence="2 3">BJC16-A31</strain>
    </source>
</reference>
<dbReference type="Pfam" id="PF05050">
    <property type="entry name" value="Methyltransf_21"/>
    <property type="match status" value="1"/>
</dbReference>
<keyword evidence="2" id="KW-0808">Transferase</keyword>
<organism evidence="2 3">
    <name type="scientific">Mucilaginibacter xinganensis</name>
    <dbReference type="NCBI Taxonomy" id="1234841"/>
    <lineage>
        <taxon>Bacteria</taxon>
        <taxon>Pseudomonadati</taxon>
        <taxon>Bacteroidota</taxon>
        <taxon>Sphingobacteriia</taxon>
        <taxon>Sphingobacteriales</taxon>
        <taxon>Sphingobacteriaceae</taxon>
        <taxon>Mucilaginibacter</taxon>
    </lineage>
</organism>
<dbReference type="PANTHER" id="PTHR36973:SF4">
    <property type="entry name" value="NODULATION PROTEIN"/>
    <property type="match status" value="1"/>
</dbReference>
<dbReference type="InterPro" id="IPR006342">
    <property type="entry name" value="FkbM_mtfrase"/>
</dbReference>
<keyword evidence="2" id="KW-0489">Methyltransferase</keyword>
<dbReference type="AlphaFoldDB" id="A0A223P2L6"/>
<dbReference type="OrthoDB" id="9812600at2"/>
<protein>
    <submittedName>
        <fullName evidence="2">Methyltransferase, FkbM family</fullName>
    </submittedName>
</protein>
<evidence type="ECO:0000259" key="1">
    <source>
        <dbReference type="Pfam" id="PF05050"/>
    </source>
</evidence>
<evidence type="ECO:0000313" key="2">
    <source>
        <dbReference type="EMBL" id="ASU36290.1"/>
    </source>
</evidence>
<dbReference type="SUPFAM" id="SSF53335">
    <property type="entry name" value="S-adenosyl-L-methionine-dependent methyltransferases"/>
    <property type="match status" value="1"/>
</dbReference>
<dbReference type="NCBIfam" id="TIGR01444">
    <property type="entry name" value="fkbM_fam"/>
    <property type="match status" value="1"/>
</dbReference>
<dbReference type="KEGG" id="muc:MuYL_4405"/>
<feature type="domain" description="Methyltransferase FkbM" evidence="1">
    <location>
        <begin position="53"/>
        <end position="217"/>
    </location>
</feature>
<dbReference type="GO" id="GO:0008171">
    <property type="term" value="F:O-methyltransferase activity"/>
    <property type="evidence" value="ECO:0007669"/>
    <property type="project" value="TreeGrafter"/>
</dbReference>
<dbReference type="InterPro" id="IPR029063">
    <property type="entry name" value="SAM-dependent_MTases_sf"/>
</dbReference>
<evidence type="ECO:0000313" key="3">
    <source>
        <dbReference type="Proteomes" id="UP000215002"/>
    </source>
</evidence>
<name>A0A223P2L6_9SPHI</name>
<dbReference type="GO" id="GO:0032259">
    <property type="term" value="P:methylation"/>
    <property type="evidence" value="ECO:0007669"/>
    <property type="project" value="UniProtKB-KW"/>
</dbReference>
<dbReference type="InterPro" id="IPR053188">
    <property type="entry name" value="FkbM_Methyltransferase"/>
</dbReference>
<keyword evidence="3" id="KW-1185">Reference proteome</keyword>
<accession>A0A223P2L6</accession>